<feature type="region of interest" description="Disordered" evidence="1">
    <location>
        <begin position="1"/>
        <end position="31"/>
    </location>
</feature>
<comment type="caution">
    <text evidence="2">The sequence shown here is derived from an EMBL/GenBank/DDBJ whole genome shotgun (WGS) entry which is preliminary data.</text>
</comment>
<organism evidence="2 3">
    <name type="scientific">Cryptococcus neoformans Tu259-1</name>
    <dbReference type="NCBI Taxonomy" id="1230072"/>
    <lineage>
        <taxon>Eukaryota</taxon>
        <taxon>Fungi</taxon>
        <taxon>Dikarya</taxon>
        <taxon>Basidiomycota</taxon>
        <taxon>Agaricomycotina</taxon>
        <taxon>Tremellomycetes</taxon>
        <taxon>Tremellales</taxon>
        <taxon>Cryptococcaceae</taxon>
        <taxon>Cryptococcus</taxon>
        <taxon>Cryptococcus neoformans species complex</taxon>
    </lineage>
</organism>
<name>A0A854QKK2_CRYNE</name>
<dbReference type="OrthoDB" id="2574776at2759"/>
<gene>
    <name evidence="2" type="ORF">C361_01171</name>
</gene>
<feature type="compositionally biased region" description="Polar residues" evidence="1">
    <location>
        <begin position="1"/>
        <end position="11"/>
    </location>
</feature>
<proteinExistence type="predicted"/>
<evidence type="ECO:0000313" key="3">
    <source>
        <dbReference type="Proteomes" id="UP000199727"/>
    </source>
</evidence>
<feature type="region of interest" description="Disordered" evidence="1">
    <location>
        <begin position="213"/>
        <end position="272"/>
    </location>
</feature>
<dbReference type="EMBL" id="AMKT01000020">
    <property type="protein sequence ID" value="OXG27368.1"/>
    <property type="molecule type" value="Genomic_DNA"/>
</dbReference>
<feature type="compositionally biased region" description="Polar residues" evidence="1">
    <location>
        <begin position="213"/>
        <end position="225"/>
    </location>
</feature>
<feature type="region of interest" description="Disordered" evidence="1">
    <location>
        <begin position="591"/>
        <end position="612"/>
    </location>
</feature>
<feature type="compositionally biased region" description="Low complexity" evidence="1">
    <location>
        <begin position="110"/>
        <end position="155"/>
    </location>
</feature>
<sequence length="625" mass="66614">MSSVPDLTTGSYIPRHWRTGPASSTITTGTSAPTISSLLADKFKHAKDSTWDSLGGARNWVGNKMSNLGDYIKVPSPPSAEPVYGSSRVSFPSYLGSDDSTTTISSSLGTQMATETATPSSAAPPSVAPTNAVSSSASPRQMPTNATESTSAASSCNVTRTPEGCTSFDIDIRQMNLEEGVAIISTGDDGPAHSVIITRDINNVINIDVNRLTTGHTRPNSSTAPTAPRSILRRPRTESGLTQDSQASLPTPSSVSQSHAQPSNGTPHSSLFDLASKSSLSYSGPLLVSGEPPTPGDDGQRVFKDVSVHDYCTSTNGLSGLDKPLTAFENMSSFIQRRYRQDDGSMIFSRKEANELAPYLLQSGNDGSEDSRALIGFGLDDLIVNRVLPSKNESEGDTSRSTTVVFIDDMEVPTATEAGSGVDVSAWTGHSLNEWLSERVAPTDTFGSQSDMSSLVDGKEMLSDVRSLGSQMCRRHGIDSDPDLTTYFSTRIGTYMTDRMLFSGKREVTPGILADADHILFKARSAVSGMSEDERMSTLLGRNAPTLSHYASQSTASWTPSTEPATSQHSGHLLYTDNSWWTPSAPTFQSSSSVESPLTSSTSSGVPSTGRSVRFNPYVEAVHYE</sequence>
<evidence type="ECO:0000256" key="1">
    <source>
        <dbReference type="SAM" id="MobiDB-lite"/>
    </source>
</evidence>
<feature type="region of interest" description="Disordered" evidence="1">
    <location>
        <begin position="110"/>
        <end position="162"/>
    </location>
</feature>
<reference evidence="2 3" key="1">
    <citation type="submission" date="2017-06" db="EMBL/GenBank/DDBJ databases">
        <title>Global population genomics of the pathogenic fungus Cryptococcus neoformans var. grubii.</title>
        <authorList>
            <person name="Cuomo C."/>
            <person name="Litvintseva A."/>
            <person name="Chen Y."/>
            <person name="Young S."/>
            <person name="Zeng Q."/>
            <person name="Chapman S."/>
            <person name="Gujja S."/>
            <person name="Saif S."/>
            <person name="Birren B."/>
        </authorList>
    </citation>
    <scope>NUCLEOTIDE SEQUENCE [LARGE SCALE GENOMIC DNA]</scope>
    <source>
        <strain evidence="2 3">Tu259-1</strain>
    </source>
</reference>
<protein>
    <submittedName>
        <fullName evidence="2">Uncharacterized protein</fullName>
    </submittedName>
</protein>
<feature type="region of interest" description="Disordered" evidence="1">
    <location>
        <begin position="551"/>
        <end position="570"/>
    </location>
</feature>
<feature type="compositionally biased region" description="Polar residues" evidence="1">
    <location>
        <begin position="239"/>
        <end position="269"/>
    </location>
</feature>
<evidence type="ECO:0000313" key="2">
    <source>
        <dbReference type="EMBL" id="OXG27368.1"/>
    </source>
</evidence>
<accession>A0A854QKK2</accession>
<feature type="compositionally biased region" description="Polar residues" evidence="1">
    <location>
        <begin position="21"/>
        <end position="31"/>
    </location>
</feature>
<dbReference type="Proteomes" id="UP000199727">
    <property type="component" value="Unassembled WGS sequence"/>
</dbReference>
<feature type="region of interest" description="Disordered" evidence="1">
    <location>
        <begin position="283"/>
        <end position="302"/>
    </location>
</feature>
<dbReference type="AlphaFoldDB" id="A0A854QKK2"/>